<comment type="caution">
    <text evidence="1">The sequence shown here is derived from an EMBL/GenBank/DDBJ whole genome shotgun (WGS) entry which is preliminary data.</text>
</comment>
<dbReference type="InterPro" id="IPR013321">
    <property type="entry name" value="Arc_rbn_hlx_hlx"/>
</dbReference>
<dbReference type="Proteomes" id="UP001597079">
    <property type="component" value="Unassembled WGS sequence"/>
</dbReference>
<gene>
    <name evidence="1" type="ORF">ACFSB2_13255</name>
</gene>
<accession>A0ABW4JH26</accession>
<reference evidence="2" key="1">
    <citation type="journal article" date="2019" name="Int. J. Syst. Evol. Microbiol.">
        <title>The Global Catalogue of Microorganisms (GCM) 10K type strain sequencing project: providing services to taxonomists for standard genome sequencing and annotation.</title>
        <authorList>
            <consortium name="The Broad Institute Genomics Platform"/>
            <consortium name="The Broad Institute Genome Sequencing Center for Infectious Disease"/>
            <person name="Wu L."/>
            <person name="Ma J."/>
        </authorList>
    </citation>
    <scope>NUCLEOTIDE SEQUENCE [LARGE SCALE GENOMIC DNA]</scope>
    <source>
        <strain evidence="2">CGMCC 1.12286</strain>
    </source>
</reference>
<sequence length="102" mass="11528">MISVTSAVEVPRVSGKKRMVVYVPEQLLEQVDGFAQTDCANRSQIVREALRMYVSSHRKNDIREQMQQGYQEMARLNLRIASESFPLEQEAGGTVERLVSGV</sequence>
<dbReference type="InterPro" id="IPR010985">
    <property type="entry name" value="Ribbon_hlx_hlx"/>
</dbReference>
<protein>
    <submittedName>
        <fullName evidence="1">CopG family ribbon-helix-helix protein</fullName>
    </submittedName>
</protein>
<dbReference type="RefSeq" id="WP_377943548.1">
    <property type="nucleotide sequence ID" value="NZ_JBHUCX010000035.1"/>
</dbReference>
<dbReference type="SUPFAM" id="SSF47598">
    <property type="entry name" value="Ribbon-helix-helix"/>
    <property type="match status" value="1"/>
</dbReference>
<name>A0ABW4JH26_9BACL</name>
<evidence type="ECO:0000313" key="2">
    <source>
        <dbReference type="Proteomes" id="UP001597079"/>
    </source>
</evidence>
<proteinExistence type="predicted"/>
<organism evidence="1 2">
    <name type="scientific">Alicyclobacillus fodiniaquatilis</name>
    <dbReference type="NCBI Taxonomy" id="1661150"/>
    <lineage>
        <taxon>Bacteria</taxon>
        <taxon>Bacillati</taxon>
        <taxon>Bacillota</taxon>
        <taxon>Bacilli</taxon>
        <taxon>Bacillales</taxon>
        <taxon>Alicyclobacillaceae</taxon>
        <taxon>Alicyclobacillus</taxon>
    </lineage>
</organism>
<dbReference type="EMBL" id="JBHUCX010000035">
    <property type="protein sequence ID" value="MFD1675662.1"/>
    <property type="molecule type" value="Genomic_DNA"/>
</dbReference>
<dbReference type="CDD" id="cd22231">
    <property type="entry name" value="RHH_NikR_HicB-like"/>
    <property type="match status" value="1"/>
</dbReference>
<evidence type="ECO:0000313" key="1">
    <source>
        <dbReference type="EMBL" id="MFD1675662.1"/>
    </source>
</evidence>
<keyword evidence="2" id="KW-1185">Reference proteome</keyword>
<dbReference type="Gene3D" id="1.10.1220.10">
    <property type="entry name" value="Met repressor-like"/>
    <property type="match status" value="1"/>
</dbReference>